<evidence type="ECO:0000313" key="2">
    <source>
        <dbReference type="Proteomes" id="UP000618319"/>
    </source>
</evidence>
<protein>
    <submittedName>
        <fullName evidence="1">Uncharacterized protein</fullName>
    </submittedName>
</protein>
<accession>A0ABR9TAV4</accession>
<name>A0ABR9TAV4_9SPHI</name>
<dbReference type="Proteomes" id="UP000618319">
    <property type="component" value="Unassembled WGS sequence"/>
</dbReference>
<comment type="caution">
    <text evidence="1">The sequence shown here is derived from an EMBL/GenBank/DDBJ whole genome shotgun (WGS) entry which is preliminary data.</text>
</comment>
<evidence type="ECO:0000313" key="1">
    <source>
        <dbReference type="EMBL" id="MBE8722465.1"/>
    </source>
</evidence>
<proteinExistence type="predicted"/>
<sequence length="162" mass="18369">MIAEQENYKHINGWGIDADPKNEPTYPIKNYTEDDHKRINWDRPVLQQPTVEVLHSNERPGYSAVIGETLPPSGLSGKLRRYAFQFSESSYGHWLPLLLADRINELEGIADDLRNGKIPNIMAERGWNAEWKYNRLGVMRKIAVGAVAVGVIAALCKLKKRS</sequence>
<organism evidence="1 2">
    <name type="scientific">Sphingobacterium pedocola</name>
    <dbReference type="NCBI Taxonomy" id="2082722"/>
    <lineage>
        <taxon>Bacteria</taxon>
        <taxon>Pseudomonadati</taxon>
        <taxon>Bacteroidota</taxon>
        <taxon>Sphingobacteriia</taxon>
        <taxon>Sphingobacteriales</taxon>
        <taxon>Sphingobacteriaceae</taxon>
        <taxon>Sphingobacterium</taxon>
    </lineage>
</organism>
<dbReference type="RefSeq" id="WP_231389965.1">
    <property type="nucleotide sequence ID" value="NZ_MU158689.1"/>
</dbReference>
<reference evidence="1 2" key="1">
    <citation type="submission" date="2018-02" db="EMBL/GenBank/DDBJ databases">
        <title>Sphingobacterium KA21.</title>
        <authorList>
            <person name="Vasarhelyi B.M."/>
            <person name="Deshmukh S."/>
            <person name="Balint B."/>
            <person name="Kukolya J."/>
        </authorList>
    </citation>
    <scope>NUCLEOTIDE SEQUENCE [LARGE SCALE GENOMIC DNA]</scope>
    <source>
        <strain evidence="1 2">Ka21</strain>
    </source>
</reference>
<keyword evidence="2" id="KW-1185">Reference proteome</keyword>
<gene>
    <name evidence="1" type="ORF">C4F40_17195</name>
</gene>
<dbReference type="EMBL" id="PSKQ01000024">
    <property type="protein sequence ID" value="MBE8722465.1"/>
    <property type="molecule type" value="Genomic_DNA"/>
</dbReference>